<comment type="caution">
    <text evidence="2">The sequence shown here is derived from an EMBL/GenBank/DDBJ whole genome shotgun (WGS) entry which is preliminary data.</text>
</comment>
<organism evidence="2 3">
    <name type="scientific">Paeniglutamicibacter psychrophenolicus</name>
    <dbReference type="NCBI Taxonomy" id="257454"/>
    <lineage>
        <taxon>Bacteria</taxon>
        <taxon>Bacillati</taxon>
        <taxon>Actinomycetota</taxon>
        <taxon>Actinomycetes</taxon>
        <taxon>Micrococcales</taxon>
        <taxon>Micrococcaceae</taxon>
        <taxon>Paeniglutamicibacter</taxon>
    </lineage>
</organism>
<evidence type="ECO:0000313" key="2">
    <source>
        <dbReference type="EMBL" id="MBP2373331.1"/>
    </source>
</evidence>
<sequence length="177" mass="18727">MKRALALFALAGLALTGCSATTTPAPAAAPTTSDAPASSAPATASVADYIAGTTTTRRQLQEWIDDFEESSCRAGEVETNLLCSMKMMTAEMEANMAGMALEGMNSTKATYYVGPPPVELAARVKKSIGAAKDIQDSAKKIVDKDCHPTLGCGTYFWDVTQGMQGLLDELNSWEAYK</sequence>
<keyword evidence="3" id="KW-1185">Reference proteome</keyword>
<feature type="chain" id="PRO_5045443491" evidence="1">
    <location>
        <begin position="28"/>
        <end position="177"/>
    </location>
</feature>
<feature type="signal peptide" evidence="1">
    <location>
        <begin position="1"/>
        <end position="27"/>
    </location>
</feature>
<dbReference type="Proteomes" id="UP000766570">
    <property type="component" value="Unassembled WGS sequence"/>
</dbReference>
<accession>A0ABS4WBB2</accession>
<dbReference type="EMBL" id="JAGIOE010000001">
    <property type="protein sequence ID" value="MBP2373331.1"/>
    <property type="molecule type" value="Genomic_DNA"/>
</dbReference>
<gene>
    <name evidence="2" type="ORF">JOF46_001243</name>
</gene>
<evidence type="ECO:0000256" key="1">
    <source>
        <dbReference type="SAM" id="SignalP"/>
    </source>
</evidence>
<keyword evidence="1" id="KW-0732">Signal</keyword>
<reference evidence="2 3" key="1">
    <citation type="submission" date="2021-03" db="EMBL/GenBank/DDBJ databases">
        <title>Sequencing the genomes of 1000 actinobacteria strains.</title>
        <authorList>
            <person name="Klenk H.-P."/>
        </authorList>
    </citation>
    <scope>NUCLEOTIDE SEQUENCE [LARGE SCALE GENOMIC DNA]</scope>
    <source>
        <strain evidence="2 3">DSM 15454</strain>
    </source>
</reference>
<protein>
    <submittedName>
        <fullName evidence="2">ABC-type phosphate transport system substrate-binding protein</fullName>
    </submittedName>
</protein>
<proteinExistence type="predicted"/>
<evidence type="ECO:0000313" key="3">
    <source>
        <dbReference type="Proteomes" id="UP000766570"/>
    </source>
</evidence>
<name>A0ABS4WBB2_9MICC</name>
<dbReference type="RefSeq" id="WP_209906528.1">
    <property type="nucleotide sequence ID" value="NZ_BAAAMI010000024.1"/>
</dbReference>
<dbReference type="PROSITE" id="PS51257">
    <property type="entry name" value="PROKAR_LIPOPROTEIN"/>
    <property type="match status" value="1"/>
</dbReference>